<dbReference type="AlphaFoldDB" id="A0A3G1A9V1"/>
<evidence type="ECO:0000313" key="3">
    <source>
        <dbReference type="Proteomes" id="UP000266720"/>
    </source>
</evidence>
<dbReference type="Proteomes" id="UP000266720">
    <property type="component" value="Chromosome"/>
</dbReference>
<dbReference type="InterPro" id="IPR016181">
    <property type="entry name" value="Acyl_CoA_acyltransferase"/>
</dbReference>
<sequence>MENVVFRRASTIEDYKGVVEVMREAWSMETSEIVPVHVLKAVDESGGFLLLAESNGKVVGFALGFIGYSEEYGYYLYSHMLGVLPEYRGTGIAKQLKLLQREWALSRKYDLVTWTFDPHQGRNARFNFGKLGVIARKFYVNYYGELNDELNRGLPTDRFMVEWWINSRRVRERLSGKYTPPSFDEIAGEAYFPIKTARNGVVRNATSVEATERDLVALEFPYDINKLRDIDLESAIKWKLLFRDAVRFYLSRGYIICEHVLGNIDGEPRNFYLAVKSSLDEVLEGNCLWR</sequence>
<dbReference type="STRING" id="697581.TCARB_1519"/>
<gene>
    <name evidence="2" type="ORF">TCARB_1519</name>
</gene>
<name>A0A3G1A9V1_9CREN</name>
<dbReference type="InterPro" id="IPR038764">
    <property type="entry name" value="GNAT_N_AcTrfase_prd"/>
</dbReference>
<reference evidence="3" key="1">
    <citation type="book" date="2010" name="EXTREMOPHILES" publisher="0:0-0">
        <title>Complete genome sequences of ten hyperthermophilic archaea reveal their metabolic capabilities and possible ecological roles.</title>
        <editorList>
            <person name="?"/>
        </editorList>
        <authorList>
            <person name="Ravin N.V."/>
            <person name="Mardanov A.V."/>
            <person name="Bonch-Osmolovskaya E.A."/>
            <person name="Skryabin K.G."/>
        </authorList>
    </citation>
    <scope>NUCLEOTIDE SEQUENCE [LARGE SCALE GENOMIC DNA]</scope>
    <source>
        <strain evidence="3">1505</strain>
    </source>
</reference>
<dbReference type="CDD" id="cd04301">
    <property type="entry name" value="NAT_SF"/>
    <property type="match status" value="1"/>
</dbReference>
<dbReference type="PANTHER" id="PTHR41700:SF1">
    <property type="entry name" value="N-ACETYLTRANSFERASE DOMAIN-CONTAINING PROTEIN"/>
    <property type="match status" value="1"/>
</dbReference>
<evidence type="ECO:0000259" key="1">
    <source>
        <dbReference type="PROSITE" id="PS51186"/>
    </source>
</evidence>
<dbReference type="RefSeq" id="WP_052887110.1">
    <property type="nucleotide sequence ID" value="NZ_CP007493.1"/>
</dbReference>
<dbReference type="EMBL" id="CP007493">
    <property type="protein sequence ID" value="AJB42561.1"/>
    <property type="molecule type" value="Genomic_DNA"/>
</dbReference>
<evidence type="ECO:0000313" key="2">
    <source>
        <dbReference type="EMBL" id="AJB42561.1"/>
    </source>
</evidence>
<dbReference type="Pfam" id="PF00583">
    <property type="entry name" value="Acetyltransf_1"/>
    <property type="match status" value="1"/>
</dbReference>
<proteinExistence type="predicted"/>
<dbReference type="Gene3D" id="3.40.630.30">
    <property type="match status" value="1"/>
</dbReference>
<dbReference type="InterPro" id="IPR000182">
    <property type="entry name" value="GNAT_dom"/>
</dbReference>
<accession>A0A3G1A9V1</accession>
<dbReference type="PANTHER" id="PTHR41700">
    <property type="entry name" value="GCN5-RELATED N-ACETYLTRANSFERASE"/>
    <property type="match status" value="1"/>
</dbReference>
<feature type="domain" description="N-acetyltransferase" evidence="1">
    <location>
        <begin position="4"/>
        <end position="177"/>
    </location>
</feature>
<organism evidence="2 3">
    <name type="scientific">Thermofilum adornatum 1505</name>
    <dbReference type="NCBI Taxonomy" id="697581"/>
    <lineage>
        <taxon>Archaea</taxon>
        <taxon>Thermoproteota</taxon>
        <taxon>Thermoprotei</taxon>
        <taxon>Thermofilales</taxon>
        <taxon>Thermofilaceae</taxon>
        <taxon>Thermofilum</taxon>
    </lineage>
</organism>
<protein>
    <recommendedName>
        <fullName evidence="1">N-acetyltransferase domain-containing protein</fullName>
    </recommendedName>
</protein>
<dbReference type="GO" id="GO:0016747">
    <property type="term" value="F:acyltransferase activity, transferring groups other than amino-acyl groups"/>
    <property type="evidence" value="ECO:0007669"/>
    <property type="project" value="InterPro"/>
</dbReference>
<dbReference type="PROSITE" id="PS51186">
    <property type="entry name" value="GNAT"/>
    <property type="match status" value="1"/>
</dbReference>
<dbReference type="KEGG" id="tcb:TCARB_1519"/>
<dbReference type="SUPFAM" id="SSF55729">
    <property type="entry name" value="Acyl-CoA N-acyltransferases (Nat)"/>
    <property type="match status" value="1"/>
</dbReference>
<dbReference type="GeneID" id="25406918"/>